<organism evidence="2 3">
    <name type="scientific">Parasphingopyxis lamellibrachiae</name>
    <dbReference type="NCBI Taxonomy" id="680125"/>
    <lineage>
        <taxon>Bacteria</taxon>
        <taxon>Pseudomonadati</taxon>
        <taxon>Pseudomonadota</taxon>
        <taxon>Alphaproteobacteria</taxon>
        <taxon>Sphingomonadales</taxon>
        <taxon>Sphingomonadaceae</taxon>
        <taxon>Parasphingopyxis</taxon>
    </lineage>
</organism>
<evidence type="ECO:0000313" key="2">
    <source>
        <dbReference type="EMBL" id="RED16351.1"/>
    </source>
</evidence>
<dbReference type="PANTHER" id="PTHR43459">
    <property type="entry name" value="ENOYL-COA HYDRATASE"/>
    <property type="match status" value="1"/>
</dbReference>
<protein>
    <submittedName>
        <fullName evidence="2">Enoyl-CoA hydratase</fullName>
    </submittedName>
</protein>
<reference evidence="2 3" key="1">
    <citation type="submission" date="2018-07" db="EMBL/GenBank/DDBJ databases">
        <title>Genomic Encyclopedia of Type Strains, Phase IV (KMG-IV): sequencing the most valuable type-strain genomes for metagenomic binning, comparative biology and taxonomic classification.</title>
        <authorList>
            <person name="Goeker M."/>
        </authorList>
    </citation>
    <scope>NUCLEOTIDE SEQUENCE [LARGE SCALE GENOMIC DNA]</scope>
    <source>
        <strain evidence="2 3">DSM 26725</strain>
    </source>
</reference>
<accession>A0A3D9FGY4</accession>
<dbReference type="InterPro" id="IPR001753">
    <property type="entry name" value="Enoyl-CoA_hydra/iso"/>
</dbReference>
<dbReference type="Pfam" id="PF00378">
    <property type="entry name" value="ECH_1"/>
    <property type="match status" value="1"/>
</dbReference>
<dbReference type="EMBL" id="QRDP01000004">
    <property type="protein sequence ID" value="RED16351.1"/>
    <property type="molecule type" value="Genomic_DNA"/>
</dbReference>
<dbReference type="OrthoDB" id="9802898at2"/>
<sequence length="264" mass="28240">MNYAAYEALKIEKNGSILTLTIDRPEVKNAVNPQLHDEFSRIFYDIDRDPEVSVVVLTGAGDAFSAGGDIDWLVSLQGDAIATSASIENDRRIQNSLLDLEKPIIARVVGPAVGLGCSLALFCDFVYATPDARFADPHVSVALVAGDGGAVIWPQLIGYARARKYLLTGDPIFGAEAAEIGLITEAVPVEEIDEAVAAMADRLANGATHAIKWTKASINAGLKVTANAVIDRAAGYENLTMLMEDHKIAVDAFKNRSKPVFVGR</sequence>
<proteinExistence type="inferred from homology"/>
<name>A0A3D9FGY4_9SPHN</name>
<dbReference type="Proteomes" id="UP000256310">
    <property type="component" value="Unassembled WGS sequence"/>
</dbReference>
<dbReference type="SUPFAM" id="SSF52096">
    <property type="entry name" value="ClpP/crotonase"/>
    <property type="match status" value="1"/>
</dbReference>
<evidence type="ECO:0000313" key="3">
    <source>
        <dbReference type="Proteomes" id="UP000256310"/>
    </source>
</evidence>
<evidence type="ECO:0000256" key="1">
    <source>
        <dbReference type="ARBA" id="ARBA00005254"/>
    </source>
</evidence>
<gene>
    <name evidence="2" type="ORF">DFR46_1373</name>
</gene>
<keyword evidence="3" id="KW-1185">Reference proteome</keyword>
<comment type="similarity">
    <text evidence="1">Belongs to the enoyl-CoA hydratase/isomerase family.</text>
</comment>
<dbReference type="AlphaFoldDB" id="A0A3D9FGY4"/>
<dbReference type="Gene3D" id="1.10.12.10">
    <property type="entry name" value="Lyase 2-enoyl-coa Hydratase, Chain A, domain 2"/>
    <property type="match status" value="1"/>
</dbReference>
<dbReference type="CDD" id="cd06558">
    <property type="entry name" value="crotonase-like"/>
    <property type="match status" value="1"/>
</dbReference>
<dbReference type="PANTHER" id="PTHR43459:SF3">
    <property type="entry name" value="ENOYL-COA HYDRATASE ECHA15 (ENOYL HYDRASE) (UNSATURATED ACYL-COA HYDRATASE) (CROTONASE)-RELATED"/>
    <property type="match status" value="1"/>
</dbReference>
<comment type="caution">
    <text evidence="2">The sequence shown here is derived from an EMBL/GenBank/DDBJ whole genome shotgun (WGS) entry which is preliminary data.</text>
</comment>
<dbReference type="GO" id="GO:0003824">
    <property type="term" value="F:catalytic activity"/>
    <property type="evidence" value="ECO:0007669"/>
    <property type="project" value="UniProtKB-ARBA"/>
</dbReference>
<dbReference type="InterPro" id="IPR029045">
    <property type="entry name" value="ClpP/crotonase-like_dom_sf"/>
</dbReference>
<dbReference type="Gene3D" id="3.90.226.10">
    <property type="entry name" value="2-enoyl-CoA Hydratase, Chain A, domain 1"/>
    <property type="match status" value="1"/>
</dbReference>
<dbReference type="InterPro" id="IPR014748">
    <property type="entry name" value="Enoyl-CoA_hydra_C"/>
</dbReference>